<evidence type="ECO:0000256" key="1">
    <source>
        <dbReference type="ARBA" id="ARBA00022679"/>
    </source>
</evidence>
<reference evidence="2" key="1">
    <citation type="submission" date="2020-08" db="EMBL/GenBank/DDBJ databases">
        <title>Genomic Encyclopedia of Type Strains, Phase IV (KMG-IV): sequencing the most valuable type-strain genomes for metagenomic binning, comparative biology and taxonomic classification.</title>
        <authorList>
            <person name="Goeker M."/>
        </authorList>
    </citation>
    <scope>NUCLEOTIDE SEQUENCE [LARGE SCALE GENOMIC DNA]</scope>
    <source>
        <strain evidence="2">DSM 105040</strain>
    </source>
</reference>
<dbReference type="GO" id="GO:0008146">
    <property type="term" value="F:sulfotransferase activity"/>
    <property type="evidence" value="ECO:0007669"/>
    <property type="project" value="InterPro"/>
</dbReference>
<dbReference type="Proteomes" id="UP000585681">
    <property type="component" value="Unassembled WGS sequence"/>
</dbReference>
<protein>
    <recommendedName>
        <fullName evidence="4">Sulfotransferase</fullName>
    </recommendedName>
</protein>
<sequence length="300" mass="33981">MSNLPDFLVIGAARAGTTALYSYLSQHPQVFMPKTKEPNFFAFEGETLACEGPGADFINNSVTRIADYHALFAAARPGTIRGEASPLYLYAPEAPARIRKRLPQARMIAILRNPVEQAFSHFLYATKERIEPEPDFTAALMLEEERLAAGWQPLFGYSRFPRYAEQLGRFFALFPREQFLIRSYEEFQADPASVLSDIFTFIGADPGFAPDMSRKPNAGGVPKNTLFQDFLMKPNPVTKAIGYVVPKERRLRIRDRLARLNLKRDDTMPDKARAILQQRLEGDIRQLETLLGRDFSAWLA</sequence>
<evidence type="ECO:0000313" key="2">
    <source>
        <dbReference type="EMBL" id="MBB4020633.1"/>
    </source>
</evidence>
<evidence type="ECO:0008006" key="4">
    <source>
        <dbReference type="Google" id="ProtNLM"/>
    </source>
</evidence>
<dbReference type="EMBL" id="JACIEQ010000001">
    <property type="protein sequence ID" value="MBB4020633.1"/>
    <property type="molecule type" value="Genomic_DNA"/>
</dbReference>
<dbReference type="SUPFAM" id="SSF52540">
    <property type="entry name" value="P-loop containing nucleoside triphosphate hydrolases"/>
    <property type="match status" value="1"/>
</dbReference>
<dbReference type="PANTHER" id="PTHR10605">
    <property type="entry name" value="HEPARAN SULFATE SULFOTRANSFERASE"/>
    <property type="match status" value="1"/>
</dbReference>
<dbReference type="RefSeq" id="WP_054538283.1">
    <property type="nucleotide sequence ID" value="NZ_JACIEQ010000001.1"/>
</dbReference>
<evidence type="ECO:0000313" key="3">
    <source>
        <dbReference type="Proteomes" id="UP000585681"/>
    </source>
</evidence>
<gene>
    <name evidence="2" type="ORF">GGR17_000424</name>
</gene>
<comment type="caution">
    <text evidence="2">The sequence shown here is derived from an EMBL/GenBank/DDBJ whole genome shotgun (WGS) entry which is preliminary data.</text>
</comment>
<keyword evidence="3" id="KW-1185">Reference proteome</keyword>
<organism evidence="2 3">
    <name type="scientific">Actibacterium naphthalenivorans</name>
    <dbReference type="NCBI Taxonomy" id="1614693"/>
    <lineage>
        <taxon>Bacteria</taxon>
        <taxon>Pseudomonadati</taxon>
        <taxon>Pseudomonadota</taxon>
        <taxon>Alphaproteobacteria</taxon>
        <taxon>Rhodobacterales</taxon>
        <taxon>Roseobacteraceae</taxon>
        <taxon>Actibacterium</taxon>
    </lineage>
</organism>
<name>A0A840C705_9RHOB</name>
<proteinExistence type="predicted"/>
<dbReference type="InterPro" id="IPR027417">
    <property type="entry name" value="P-loop_NTPase"/>
</dbReference>
<dbReference type="AlphaFoldDB" id="A0A840C705"/>
<dbReference type="Gene3D" id="3.40.50.300">
    <property type="entry name" value="P-loop containing nucleotide triphosphate hydrolases"/>
    <property type="match status" value="1"/>
</dbReference>
<dbReference type="Pfam" id="PF13469">
    <property type="entry name" value="Sulfotransfer_3"/>
    <property type="match status" value="1"/>
</dbReference>
<keyword evidence="1" id="KW-0808">Transferase</keyword>
<accession>A0A840C705</accession>
<dbReference type="InterPro" id="IPR037359">
    <property type="entry name" value="NST/OST"/>
</dbReference>
<dbReference type="PANTHER" id="PTHR10605:SF56">
    <property type="entry name" value="BIFUNCTIONAL HEPARAN SULFATE N-DEACETYLASE_N-SULFOTRANSFERASE"/>
    <property type="match status" value="1"/>
</dbReference>